<dbReference type="InterPro" id="IPR008927">
    <property type="entry name" value="6-PGluconate_DH-like_C_sf"/>
</dbReference>
<evidence type="ECO:0000256" key="3">
    <source>
        <dbReference type="ARBA" id="ARBA00012954"/>
    </source>
</evidence>
<dbReference type="Gene3D" id="3.40.50.720">
    <property type="entry name" value="NAD(P)-binding Rossmann-like Domain"/>
    <property type="match status" value="2"/>
</dbReference>
<dbReference type="UniPathway" id="UPA00038">
    <property type="reaction ID" value="UER00491"/>
</dbReference>
<feature type="binding site" evidence="10">
    <location>
        <position position="336"/>
    </location>
    <ligand>
        <name>NAD(+)</name>
        <dbReference type="ChEBI" id="CHEBI:57540"/>
    </ligand>
</feature>
<dbReference type="EMBL" id="CP001687">
    <property type="protein sequence ID" value="ACV11317.1"/>
    <property type="molecule type" value="Genomic_DNA"/>
</dbReference>
<dbReference type="SUPFAM" id="SSF48179">
    <property type="entry name" value="6-phosphogluconate dehydrogenase C-terminal domain-like"/>
    <property type="match status" value="1"/>
</dbReference>
<dbReference type="Pfam" id="PF03721">
    <property type="entry name" value="UDPG_MGDP_dh_N"/>
    <property type="match status" value="1"/>
</dbReference>
<name>C7NMA9_HALUD</name>
<dbReference type="NCBIfam" id="NF041297">
    <property type="entry name" value="UDPGDh_AglM"/>
    <property type="match status" value="1"/>
</dbReference>
<evidence type="ECO:0000256" key="1">
    <source>
        <dbReference type="ARBA" id="ARBA00004701"/>
    </source>
</evidence>
<dbReference type="SUPFAM" id="SSF52413">
    <property type="entry name" value="UDP-glucose/GDP-mannose dehydrogenase C-terminal domain"/>
    <property type="match status" value="1"/>
</dbReference>
<dbReference type="Proteomes" id="UP000002071">
    <property type="component" value="Chromosome"/>
</dbReference>
<feature type="binding site" evidence="9">
    <location>
        <begin position="156"/>
        <end position="159"/>
    </location>
    <ligand>
        <name>substrate</name>
    </ligand>
</feature>
<dbReference type="RefSeq" id="WP_015788893.1">
    <property type="nucleotide sequence ID" value="NC_013158.1"/>
</dbReference>
<dbReference type="AlphaFoldDB" id="C7NMA9"/>
<dbReference type="InterPro" id="IPR014027">
    <property type="entry name" value="UDP-Glc/GDP-Man_DH_C"/>
</dbReference>
<dbReference type="Pfam" id="PF03720">
    <property type="entry name" value="UDPG_MGDP_dh_C"/>
    <property type="match status" value="1"/>
</dbReference>
<feature type="binding site" evidence="10">
    <location>
        <position position="273"/>
    </location>
    <ligand>
        <name>NAD(+)</name>
        <dbReference type="ChEBI" id="CHEBI:57540"/>
    </ligand>
</feature>
<dbReference type="eggNOG" id="arCOG00253">
    <property type="taxonomic scope" value="Archaea"/>
</dbReference>
<organism evidence="12 13">
    <name type="scientific">Halorhabdus utahensis (strain DSM 12940 / JCM 11049 / AX-2)</name>
    <dbReference type="NCBI Taxonomy" id="519442"/>
    <lineage>
        <taxon>Archaea</taxon>
        <taxon>Methanobacteriati</taxon>
        <taxon>Methanobacteriota</taxon>
        <taxon>Stenosarchaea group</taxon>
        <taxon>Halobacteria</taxon>
        <taxon>Halobacteriales</taxon>
        <taxon>Haloarculaceae</taxon>
        <taxon>Halorhabdus</taxon>
    </lineage>
</organism>
<keyword evidence="5 7" id="KW-0520">NAD</keyword>
<feature type="binding site" evidence="10">
    <location>
        <position position="122"/>
    </location>
    <ligand>
        <name>NAD(+)</name>
        <dbReference type="ChEBI" id="CHEBI:57540"/>
    </ligand>
</feature>
<dbReference type="InterPro" id="IPR028357">
    <property type="entry name" value="UDPglc_DH_bac"/>
</dbReference>
<keyword evidence="13" id="KW-1185">Reference proteome</keyword>
<evidence type="ECO:0000256" key="9">
    <source>
        <dbReference type="PIRSR" id="PIRSR500134-2"/>
    </source>
</evidence>
<dbReference type="STRING" id="519442.Huta_1141"/>
<feature type="binding site" evidence="9">
    <location>
        <position position="329"/>
    </location>
    <ligand>
        <name>substrate</name>
    </ligand>
</feature>
<dbReference type="GO" id="GO:0006065">
    <property type="term" value="P:UDP-glucuronate biosynthetic process"/>
    <property type="evidence" value="ECO:0007669"/>
    <property type="project" value="UniProtKB-UniPathway"/>
</dbReference>
<dbReference type="OrthoDB" id="59839at2157"/>
<dbReference type="SUPFAM" id="SSF51735">
    <property type="entry name" value="NAD(P)-binding Rossmann-fold domains"/>
    <property type="match status" value="1"/>
</dbReference>
<dbReference type="GO" id="GO:0003979">
    <property type="term" value="F:UDP-glucose 6-dehydrogenase activity"/>
    <property type="evidence" value="ECO:0007669"/>
    <property type="project" value="UniProtKB-EC"/>
</dbReference>
<evidence type="ECO:0000256" key="7">
    <source>
        <dbReference type="PIRNR" id="PIRNR000124"/>
    </source>
</evidence>
<dbReference type="PIRSF" id="PIRSF500134">
    <property type="entry name" value="UDPglc_DH_bac"/>
    <property type="match status" value="1"/>
</dbReference>
<evidence type="ECO:0000259" key="11">
    <source>
        <dbReference type="SMART" id="SM00984"/>
    </source>
</evidence>
<dbReference type="InterPro" id="IPR054886">
    <property type="entry name" value="UDPGDh_AglM"/>
</dbReference>
<dbReference type="EC" id="1.1.1.22" evidence="3 7"/>
<feature type="binding site" evidence="9">
    <location>
        <begin position="259"/>
        <end position="263"/>
    </location>
    <ligand>
        <name>substrate</name>
    </ligand>
</feature>
<dbReference type="Pfam" id="PF00984">
    <property type="entry name" value="UDPG_MGDP_dh"/>
    <property type="match status" value="1"/>
</dbReference>
<dbReference type="Gene3D" id="1.20.5.100">
    <property type="entry name" value="Cytochrome c1, transmembrane anchor, C-terminal"/>
    <property type="match status" value="1"/>
</dbReference>
<evidence type="ECO:0000256" key="2">
    <source>
        <dbReference type="ARBA" id="ARBA00006601"/>
    </source>
</evidence>
<feature type="binding site" evidence="10">
    <location>
        <position position="30"/>
    </location>
    <ligand>
        <name>NAD(+)</name>
        <dbReference type="ChEBI" id="CHEBI:57540"/>
    </ligand>
</feature>
<feature type="binding site" evidence="10">
    <location>
        <position position="159"/>
    </location>
    <ligand>
        <name>NAD(+)</name>
        <dbReference type="ChEBI" id="CHEBI:57540"/>
    </ligand>
</feature>
<dbReference type="KEGG" id="hut:Huta_1141"/>
<evidence type="ECO:0000256" key="10">
    <source>
        <dbReference type="PIRSR" id="PIRSR500134-3"/>
    </source>
</evidence>
<feature type="active site" description="Nucleophile" evidence="8">
    <location>
        <position position="270"/>
    </location>
</feature>
<evidence type="ECO:0000256" key="5">
    <source>
        <dbReference type="ARBA" id="ARBA00023027"/>
    </source>
</evidence>
<keyword evidence="4 7" id="KW-0560">Oxidoreductase</keyword>
<dbReference type="NCBIfam" id="TIGR03026">
    <property type="entry name" value="NDP-sugDHase"/>
    <property type="match status" value="1"/>
</dbReference>
<dbReference type="InterPro" id="IPR036220">
    <property type="entry name" value="UDP-Glc/GDP-Man_DH_C_sf"/>
</dbReference>
<dbReference type="InterPro" id="IPR014026">
    <property type="entry name" value="UDP-Glc/GDP-Man_DH_dimer"/>
</dbReference>
<dbReference type="PIRSF" id="PIRSF000124">
    <property type="entry name" value="UDPglc_GDPman_dh"/>
    <property type="match status" value="1"/>
</dbReference>
<sequence>MHVSVVGSGYIGTTIAAWFAELGHTVTNVDIDEDVVAAVNNGEAPIHEPGLDELMAAHGGDALVATTDYDEVAGSDVTFLALPTPSNDDGSIDLSAMKAAAESLGDVIAEKDDDHLVVVKSTVIPGTTAETIAPIIEDASGKTVGEGFRIAMNPEFLREGFALDDFKDPDKIVIGAEDDQAVETLNRVYEPLVEAAAGDPAIVETGIREAEMIKYANNAFLATKVSLINELGNICKEYGVDAYEVADAIALDHRIDEHFLRSGLGWGGSCFPKDVAAIRAAARDRDYDPVLLDATVEVNDRQPERLLDLLDDHTDVAGKRVAVMGLAFKPGTDDIRYTRAVPVIEGLLERDAEIVAYDPVATENMREQYPDITYADSAAEALEGASAALFVTDWDEFGALDAEFEAMAEPVVIDGRRIVEPRDGIEYDGLTW</sequence>
<dbReference type="SMART" id="SM00984">
    <property type="entry name" value="UDPG_MGDP_dh_C"/>
    <property type="match status" value="1"/>
</dbReference>
<feature type="binding site" evidence="9">
    <location>
        <position position="428"/>
    </location>
    <ligand>
        <name>substrate</name>
    </ligand>
</feature>
<feature type="domain" description="UDP-glucose/GDP-mannose dehydrogenase C-terminal" evidence="11">
    <location>
        <begin position="322"/>
        <end position="421"/>
    </location>
</feature>
<protein>
    <recommendedName>
        <fullName evidence="3 7">UDP-glucose 6-dehydrogenase</fullName>
        <ecNumber evidence="3 7">1.1.1.22</ecNumber>
    </recommendedName>
</protein>
<evidence type="ECO:0000256" key="6">
    <source>
        <dbReference type="ARBA" id="ARBA00047473"/>
    </source>
</evidence>
<accession>C7NMA9</accession>
<dbReference type="InterPro" id="IPR017476">
    <property type="entry name" value="UDP-Glc/GDP-Man"/>
</dbReference>
<evidence type="ECO:0000313" key="12">
    <source>
        <dbReference type="EMBL" id="ACV11317.1"/>
    </source>
</evidence>
<feature type="binding site" evidence="10">
    <location>
        <position position="84"/>
    </location>
    <ligand>
        <name>NAD(+)</name>
        <dbReference type="ChEBI" id="CHEBI:57540"/>
    </ligand>
</feature>
<evidence type="ECO:0000256" key="4">
    <source>
        <dbReference type="ARBA" id="ARBA00023002"/>
    </source>
</evidence>
<gene>
    <name evidence="12" type="ordered locus">Huta_1141</name>
</gene>
<comment type="similarity">
    <text evidence="2 7">Belongs to the UDP-glucose/GDP-mannose dehydrogenase family.</text>
</comment>
<evidence type="ECO:0000313" key="13">
    <source>
        <dbReference type="Proteomes" id="UP000002071"/>
    </source>
</evidence>
<dbReference type="HOGENOM" id="CLU_023810_1_1_2"/>
<evidence type="ECO:0000256" key="8">
    <source>
        <dbReference type="PIRSR" id="PIRSR500134-1"/>
    </source>
</evidence>
<dbReference type="PANTHER" id="PTHR43750">
    <property type="entry name" value="UDP-GLUCOSE 6-DEHYDROGENASE TUAD"/>
    <property type="match status" value="1"/>
</dbReference>
<comment type="catalytic activity">
    <reaction evidence="6 7">
        <text>UDP-alpha-D-glucose + 2 NAD(+) + H2O = UDP-alpha-D-glucuronate + 2 NADH + 3 H(+)</text>
        <dbReference type="Rhea" id="RHEA:23596"/>
        <dbReference type="ChEBI" id="CHEBI:15377"/>
        <dbReference type="ChEBI" id="CHEBI:15378"/>
        <dbReference type="ChEBI" id="CHEBI:57540"/>
        <dbReference type="ChEBI" id="CHEBI:57945"/>
        <dbReference type="ChEBI" id="CHEBI:58052"/>
        <dbReference type="ChEBI" id="CHEBI:58885"/>
        <dbReference type="EC" id="1.1.1.22"/>
    </reaction>
</comment>
<feature type="binding site" evidence="9">
    <location>
        <position position="214"/>
    </location>
    <ligand>
        <name>substrate</name>
    </ligand>
</feature>
<dbReference type="GO" id="GO:0000271">
    <property type="term" value="P:polysaccharide biosynthetic process"/>
    <property type="evidence" value="ECO:0007669"/>
    <property type="project" value="InterPro"/>
</dbReference>
<comment type="pathway">
    <text evidence="1">Nucleotide-sugar biosynthesis; UDP-alpha-D-glucuronate biosynthesis; UDP-alpha-D-glucuronate from UDP-alpha-D-glucose: step 1/1.</text>
</comment>
<dbReference type="InterPro" id="IPR001732">
    <property type="entry name" value="UDP-Glc/GDP-Man_DH_N"/>
</dbReference>
<dbReference type="GeneID" id="8383416"/>
<dbReference type="GO" id="GO:0051287">
    <property type="term" value="F:NAD binding"/>
    <property type="evidence" value="ECO:0007669"/>
    <property type="project" value="InterPro"/>
</dbReference>
<reference evidence="12 13" key="1">
    <citation type="journal article" date="2009" name="Stand. Genomic Sci.">
        <title>Complete genome sequence of Halorhabdus utahensis type strain (AX-2).</title>
        <authorList>
            <person name="Anderson I."/>
            <person name="Tindall B.J."/>
            <person name="Pomrenke H."/>
            <person name="Goker M."/>
            <person name="Lapidus A."/>
            <person name="Nolan M."/>
            <person name="Copeland A."/>
            <person name="Glavina Del Rio T."/>
            <person name="Chen F."/>
            <person name="Tice H."/>
            <person name="Cheng J.F."/>
            <person name="Lucas S."/>
            <person name="Chertkov O."/>
            <person name="Bruce D."/>
            <person name="Brettin T."/>
            <person name="Detter J.C."/>
            <person name="Han C."/>
            <person name="Goodwin L."/>
            <person name="Land M."/>
            <person name="Hauser L."/>
            <person name="Chang Y.J."/>
            <person name="Jeffries C.D."/>
            <person name="Pitluck S."/>
            <person name="Pati A."/>
            <person name="Mavromatis K."/>
            <person name="Ivanova N."/>
            <person name="Ovchinnikova G."/>
            <person name="Chen A."/>
            <person name="Palaniappan K."/>
            <person name="Chain P."/>
            <person name="Rohde M."/>
            <person name="Bristow J."/>
            <person name="Eisen J.A."/>
            <person name="Markowitz V."/>
            <person name="Hugenholtz P."/>
            <person name="Kyrpides N.C."/>
            <person name="Klenk H.P."/>
        </authorList>
    </citation>
    <scope>NUCLEOTIDE SEQUENCE [LARGE SCALE GENOMIC DNA]</scope>
    <source>
        <strain evidence="13">DSM 12940 / JCM 11049 / AX-2</strain>
    </source>
</reference>
<feature type="binding site" evidence="9">
    <location>
        <position position="267"/>
    </location>
    <ligand>
        <name>substrate</name>
    </ligand>
</feature>
<proteinExistence type="inferred from homology"/>
<dbReference type="PANTHER" id="PTHR43750:SF3">
    <property type="entry name" value="UDP-GLUCOSE 6-DEHYDROGENASE TUAD"/>
    <property type="match status" value="1"/>
</dbReference>
<dbReference type="InterPro" id="IPR036291">
    <property type="entry name" value="NAD(P)-bd_dom_sf"/>
</dbReference>